<dbReference type="CDD" id="cd17646">
    <property type="entry name" value="A_NRPS_AB3403-like"/>
    <property type="match status" value="1"/>
</dbReference>
<dbReference type="EMBL" id="JACONW010000021">
    <property type="protein sequence ID" value="MBC3949527.1"/>
    <property type="molecule type" value="Genomic_DNA"/>
</dbReference>
<evidence type="ECO:0000256" key="2">
    <source>
        <dbReference type="ARBA" id="ARBA00022450"/>
    </source>
</evidence>
<dbReference type="PROSITE" id="PS00455">
    <property type="entry name" value="AMP_BINDING"/>
    <property type="match status" value="3"/>
</dbReference>
<dbReference type="Gene3D" id="1.10.1200.10">
    <property type="entry name" value="ACP-like"/>
    <property type="match status" value="3"/>
</dbReference>
<dbReference type="Gene3D" id="3.30.559.30">
    <property type="entry name" value="Nonribosomal peptide synthetase, condensation domain"/>
    <property type="match status" value="5"/>
</dbReference>
<dbReference type="InterPro" id="IPR025110">
    <property type="entry name" value="AMP-bd_C"/>
</dbReference>
<organism evidence="5 6">
    <name type="scientific">Pseudomonas folii</name>
    <dbReference type="NCBI Taxonomy" id="2762593"/>
    <lineage>
        <taxon>Bacteria</taxon>
        <taxon>Pseudomonadati</taxon>
        <taxon>Pseudomonadota</taxon>
        <taxon>Gammaproteobacteria</taxon>
        <taxon>Pseudomonadales</taxon>
        <taxon>Pseudomonadaceae</taxon>
        <taxon>Pseudomonas</taxon>
    </lineage>
</organism>
<dbReference type="CDD" id="cd19543">
    <property type="entry name" value="DCL_NRPS"/>
    <property type="match status" value="2"/>
</dbReference>
<dbReference type="NCBIfam" id="NF004282">
    <property type="entry name" value="PRK05691.1"/>
    <property type="match status" value="6"/>
</dbReference>
<dbReference type="InterPro" id="IPR001242">
    <property type="entry name" value="Condensation_dom"/>
</dbReference>
<dbReference type="CDD" id="cd19534">
    <property type="entry name" value="E_NRPS"/>
    <property type="match status" value="2"/>
</dbReference>
<dbReference type="InterPro" id="IPR023213">
    <property type="entry name" value="CAT-like_dom_sf"/>
</dbReference>
<evidence type="ECO:0000256" key="3">
    <source>
        <dbReference type="ARBA" id="ARBA00022553"/>
    </source>
</evidence>
<reference evidence="5 6" key="1">
    <citation type="submission" date="2020-08" db="EMBL/GenBank/DDBJ databases">
        <title>Putative novel bacterial strains isolated from necrotic wheat leaf tissues caused by Xanthomonas translucens.</title>
        <authorList>
            <person name="Tambong J.T."/>
        </authorList>
    </citation>
    <scope>NUCLEOTIDE SEQUENCE [LARGE SCALE GENOMIC DNA]</scope>
    <source>
        <strain evidence="5 6">DOAB 1069</strain>
    </source>
</reference>
<dbReference type="Pfam" id="PF13193">
    <property type="entry name" value="AMP-binding_C"/>
    <property type="match status" value="3"/>
</dbReference>
<feature type="domain" description="Carrier" evidence="4">
    <location>
        <begin position="1025"/>
        <end position="1099"/>
    </location>
</feature>
<dbReference type="Gene3D" id="2.30.38.10">
    <property type="entry name" value="Luciferase, Domain 3"/>
    <property type="match status" value="3"/>
</dbReference>
<dbReference type="SUPFAM" id="SSF47336">
    <property type="entry name" value="ACP-like"/>
    <property type="match status" value="3"/>
</dbReference>
<dbReference type="Gene3D" id="3.30.559.10">
    <property type="entry name" value="Chloramphenicol acetyltransferase-like domain"/>
    <property type="match status" value="5"/>
</dbReference>
<comment type="caution">
    <text evidence="5">The sequence shown here is derived from an EMBL/GenBank/DDBJ whole genome shotgun (WGS) entry which is preliminary data.</text>
</comment>
<dbReference type="InterPro" id="IPR009081">
    <property type="entry name" value="PP-bd_ACP"/>
</dbReference>
<dbReference type="PROSITE" id="PS50075">
    <property type="entry name" value="CARRIER"/>
    <property type="match status" value="3"/>
</dbReference>
<dbReference type="InterPro" id="IPR010071">
    <property type="entry name" value="AA_adenyl_dom"/>
</dbReference>
<feature type="domain" description="Carrier" evidence="4">
    <location>
        <begin position="2520"/>
        <end position="2594"/>
    </location>
</feature>
<dbReference type="Pfam" id="PF00550">
    <property type="entry name" value="PP-binding"/>
    <property type="match status" value="3"/>
</dbReference>
<protein>
    <submittedName>
        <fullName evidence="5">Non-ribosomal peptide synthase/polyketide synthase</fullName>
    </submittedName>
</protein>
<dbReference type="InterPro" id="IPR045851">
    <property type="entry name" value="AMP-bd_C_sf"/>
</dbReference>
<dbReference type="NCBIfam" id="TIGR01733">
    <property type="entry name" value="AA-adenyl-dom"/>
    <property type="match status" value="3"/>
</dbReference>
<comment type="cofactor">
    <cofactor evidence="1">
        <name>pantetheine 4'-phosphate</name>
        <dbReference type="ChEBI" id="CHEBI:47942"/>
    </cofactor>
</comment>
<gene>
    <name evidence="5" type="ORF">H8S59_07085</name>
</gene>
<dbReference type="InterPro" id="IPR020845">
    <property type="entry name" value="AMP-binding_CS"/>
</dbReference>
<dbReference type="InterPro" id="IPR020806">
    <property type="entry name" value="PKS_PP-bd"/>
</dbReference>
<proteinExistence type="predicted"/>
<dbReference type="InterPro" id="IPR010060">
    <property type="entry name" value="NRPS_synth"/>
</dbReference>
<dbReference type="NCBIfam" id="TIGR01720">
    <property type="entry name" value="NRPS-para261"/>
    <property type="match status" value="2"/>
</dbReference>
<dbReference type="CDD" id="cd17649">
    <property type="entry name" value="A_NRPS_PvdJ-like"/>
    <property type="match status" value="1"/>
</dbReference>
<dbReference type="CDD" id="cd19531">
    <property type="entry name" value="LCL_NRPS-like"/>
    <property type="match status" value="1"/>
</dbReference>
<evidence type="ECO:0000313" key="6">
    <source>
        <dbReference type="Proteomes" id="UP000651852"/>
    </source>
</evidence>
<keyword evidence="3" id="KW-0597">Phosphoprotein</keyword>
<dbReference type="Gene3D" id="3.30.300.30">
    <property type="match status" value="3"/>
</dbReference>
<dbReference type="RefSeq" id="WP_187520948.1">
    <property type="nucleotide sequence ID" value="NZ_JACONW010000021.1"/>
</dbReference>
<dbReference type="Gene3D" id="3.40.50.980">
    <property type="match status" value="6"/>
</dbReference>
<dbReference type="InterPro" id="IPR006162">
    <property type="entry name" value="Ppantetheine_attach_site"/>
</dbReference>
<accession>A0ABR7AX72</accession>
<dbReference type="SMART" id="SM00823">
    <property type="entry name" value="PKS_PP"/>
    <property type="match status" value="3"/>
</dbReference>
<dbReference type="SUPFAM" id="SSF56801">
    <property type="entry name" value="Acetyl-CoA synthetase-like"/>
    <property type="match status" value="3"/>
</dbReference>
<dbReference type="Pfam" id="PF00668">
    <property type="entry name" value="Condensation"/>
    <property type="match status" value="5"/>
</dbReference>
<sequence length="4125" mass="455595">MSNTEQQKLQQVAERLAALPEDRQLIFLRQLGEKGVRLERLPIVRQPCEQAPLSAAQSRLWFLWQMEPHSAAYNIPAAVRLRGELDEGALQHSFAALIARHESLRTLFREVEGEHGSQAVQVILPSLEPQLQRFDLSTLPVEQREARAREQLEHAARQPFDLSTGPLLRLALIRLDAREHILLLTLHHIVSDGWSMGVLTDEFASLYTAHVSGAAAQLEALPVQYADYARWQRLWMAAGEGDRQLEYWTRQLGGEALVLTLPSDRPRPAVQSYQGAALDFQLPAALSSGLRELARSQGATLFMLLLAAYQVLLFRYSGQRELRVGVPVANRGRGESERLIGFFVNTQVLGTEMNEHETFVAFLDRTRQAVLGAQAHQDLPFERLVEVLQPERSLSYNPLFQVAYNHLPSQRDGLRELPSADGRGLTLESLELDVGIAKFDLMLSTEESRDGRVRGQLSYATDLFNTASIAQMREHFLHLLQALLNDPRQAVGRLPMLSGNDREQLLHGWNDTTTDFPDQVQLQSLIEQQVAATPDALAVQFGNQQLSYRELNARANQLARWLREQGVGPDVLVGVCAERSLELVLALLAIVKAGGAYVPMDPDYPRERLEHMLGDSGVQLLLTQQHLLEQLPASAAQTFCLDSQWSELQALDASDLPTLGSPQNLAYLIYTSGSTGKPKGAGNSHAALINRLHWMQKAYQLDHTDRILQKTPFSFDVSVWEFFWPLLTGAALVVAEPGAHRDPLELRRVINEGQVSVLHFVPSMLQAFVISGELEHCPSLKQVMCSGEALPYELQQQFRQRHSARLHNLYGPTEAAIDVSYWACDEENDRHQVPIGRPIDNLRLYILDAFLEPVPQGVAGELYIGGVGLARGYHLRPGLTAERFVADPFTAGERLYRTGDLARWRADGAIEYVGRIDHQVKIRGLRIELGEIEARLQGLESVEEAVVIARDTPQGKQLVGYVVAHGTEGNDSESLRRELLEHLPEYMVPAQILVLPAMPLSPNGKLDRKALPEPDFSQQQKQYQAPRDERETLLAEIWQSVLGIERVGIDDNFFELGGDSIVSIQVVSRARQAGLQLSPKDLFLHQTLKALAAVARQGDSVAVVNAPASGRTPLLPIQHWFFEQQLPHRAHWNQSVLLGCQQPLDSAVLARALGHVCQLHDGLRLRFGDEPSSAEYAVYEQDPELLWIRQAADADELLMHCEAAQRSLDLSQGPLLRALLVDLADGSQRLLLAIHHLVVDGVSWRILLEDLQTAYRQLASGVSVQLPPRSSSFQQWAERLAAHAHSAEMSAELKYWQTSLQGPSGDLPARDPQASLSGRHARTHSVELDAATTAALLQQAPAVFRTQVNDLLLTALTRSLCAWTGETSALVQLEGHGREALFDDLDLSRTVGWFTSLFALRLHDGGEPIATLKSVKEQLRGVPQRGLGYGLLRYLGGEGQSFAALPQARVTFNYLGQFDHSFGSDALFQPASEKSGANRDAEGALSNWLSVDGQVFGGKLSLRWTYSTAMFDDTAIEALAQSYVEQLQGLIALCLEEGAGGVTPSDFPLAGVEQTQLDALPLAARQIEDLYPLAPMQQGMLFHALYENEGGVYVNQLRVDIDGVDAERFRTAWQAALDSHDNLRASFLWEGLAQPLQLIHRQLKLPLEVLDWRHRDDQASALDALAEAQRAAGFALDQPPLLRLVLVRCDERRHQLIYTHHHILMDGWSNAQLFAEVLQRYAGQTVAPSGHYRDYIQWLQGRDVAASEAFWQTQLAVLDAPTRLAECVPQSPAQDGFGQVQHLLTVAQGARLSAFARQHKVTVNTVLQAAWALLLQRYSGQATVVFGATVAGRPAELAGIEQQLGLFINSLPVVVSLCDEQPLADFLQALQVQNLQLREHEHTPLSSIQRAFAQGGEALFDSLLVFENYPVAEALRQAPGGLSFSGMQAQENTNYPLTLMVAQGERLRLNFDYRCSHFHADTVQSIGDQLLHLLWQFCADGRQPLGEIGLLDSSVRQRVLRDFNASAMDYPRQACLHQLIEQQAALNPQALALDDGSTRLSHAQLNARANRLARWLRAQGAGPDCAVGVALERSVQLPVALLAVLKAGAAYVPLDPEFPAERLAHMLADSQVRLLLTQEHLLSELPDRQAQVFCLDRDWSQLGSLAEHDLRPDELQRPVNIDDLAYVIYTSGSTGKPKGVAVRHGGVVNFMSSMAREPGLTARDRVLALTSLSFDIFALELYLPLLVGGSVQLVDRDCARDPARLLATVLEKGVTVIQATPSTWTLLSAHEDFSRLQGCRFFCGGEALSVELAAVLSAQADELWNLYGPTETTIWSAAWRIPHGGRALLGKPIANTQLYVLDAALQPLPAGVAGELYIAGDGLARGYHARPGLTAERFVADPFNAQGGCMYRTGDLARWSQDGVLEYFGRIDHQVKVRGFRIELGEIESCLLACDGVREAVVIARETSLGKQLLGYVVADGEAAPGPEALRAALQAQLPDYMVPAQVTVLARMPLTPNGKLDRKALPDPDFSSLQKRYQAPRSELEQHLAQLWQQVLGLQQVGIDDNFFELGGDSIMSIQLAGRARQAGLQLSPRQLFGHPTVAQLAQVITAVGAPVTSSVSDSTAAQTGHFPLARLDAGQIEKLGLDLTQVENLYPLSPMQQGMLFHALDNPGSGLYVNQISVPVEGLDSTRFAQAWRRAVARHDTLRSGFIWQSGLREPLQVVYATAPAQLRLRDDVQDIVAFAEADRLEGFDLARPPLQRLTLIDLGEGRQHLIWTTHHLLMDGWSGAQLIKEVLQLYAGAELPAVSARYADYIGWLQRQDGVAAEAFWRARLAQVQQPTLLADSLSRPAEGEGHGLSYSHYDATATERLKTYARSQRITLNTLLQSAWLLLLQRYTGQQQVVFGATVAGRPAQLPGIDSLLGLFINTLPIAQAPQAQDDLGEWLRQLQAYNAEVREFEHTPLYDIQRWAGHSGQALFDSIIVFENYPVDEALRRGAGNGPRFGELSLKDVTNVPMDLAIRVGEGLEIEYQYLRSHFDAVAVERIRGNMEQILDAMVAGQARFIGDPQCLSEADRSALSNCCGPHQARLPAPPVHLAIADQARLRPSSTALLCGTEQLEYAALELGSNQLAHHLISLGIGPEVRVGVVLPRGVAIPLALLAVLKSGGAYVPLDADYPRERLAFQMADAGIALLITDSRLRERLPLPDGVLCLELDTLDLSTERSDLPSVKLEPENLAYIIYTSGSTGQPKGVSVAHGPLAMHCAAIGELYEMDSSTRELHFMSFAFDGAHERWLTTLVHGGSLVLRGEELWTPEQVYTVLHEQRIDVVAFPPAYLQQLAEHALRDGNPPPVRIYCFGGDAVPNASFELAKKALRPQCITNGYGPTETVVTPLLWKADANTACDAAYAPIGKSVGARQLHILDPDLRPVPLGVAGELYIGGEGLARGYHQRPDLTAERFVADPFSTDGGRLYRTGDLVRGRVDGVIDYVGRIDHQVKIRGFRIELGEIEARLQEHPQVREALVVARDGHSGKQLIGYVVNHPGVALSGDDLRSYLRARLPDYMVPVQVMLLERMPLSPAGKLDRKALPEPQWNSGSSYVAPRNATEQVLAAIWQEVLQVEQVGIHDNFFDLGGDSILSLQVISRVRQAEGLGLEIRLRDLLQYQTIAGLLERAQESTEAGAAEPQAVAESVGDEAFGLIPIQQWLFEQDLQAPEHFNQAILLQCREPLDVVHLAAALQAILSEHASLRLAFVRGNDGQWRQRYCELSELQDGLRADPVLWLRDALDSEAALAIANQAQRSLDITNGRLLRAVYSELADGSQRLLLVAHHLGIDGVSWRILLEDLQQAYTQLCNGQEPRFSARTSSYRAWAQSLREYAAHPRLLAELPYWLEQTEPAGLGEPSPDNPRGSQRVAHMQQVQLRLDRDLTAQLLKVAPEAYRTQINDLLLTALGRVLCRFSDSESVLLGLEGHGREDIFEGLDHSRTLGWFTSLFPLRLTPGQGGYAESVVATREQLRAVPDKGIGHGVLRYLGDAQTRRLLAGRVQPRVTFNYLGQFDQSFDDKALFAPLQERPGDAYAASAPLNNWLEIIGQVYDGELALRCLFSSRVFRTTTVEQLMALYRQELQGLIQHCCAQVAEREQMPV</sequence>
<feature type="domain" description="Carrier" evidence="4">
    <location>
        <begin position="3582"/>
        <end position="3659"/>
    </location>
</feature>
<name>A0ABR7AX72_9PSED</name>
<evidence type="ECO:0000256" key="1">
    <source>
        <dbReference type="ARBA" id="ARBA00001957"/>
    </source>
</evidence>
<dbReference type="CDD" id="cd05930">
    <property type="entry name" value="A_NRPS"/>
    <property type="match status" value="1"/>
</dbReference>
<dbReference type="InterPro" id="IPR000873">
    <property type="entry name" value="AMP-dep_synth/lig_dom"/>
</dbReference>
<dbReference type="Proteomes" id="UP000651852">
    <property type="component" value="Unassembled WGS sequence"/>
</dbReference>
<keyword evidence="2" id="KW-0596">Phosphopantetheine</keyword>
<keyword evidence="6" id="KW-1185">Reference proteome</keyword>
<evidence type="ECO:0000313" key="5">
    <source>
        <dbReference type="EMBL" id="MBC3949527.1"/>
    </source>
</evidence>
<dbReference type="PANTHER" id="PTHR45398">
    <property type="match status" value="1"/>
</dbReference>
<dbReference type="PROSITE" id="PS00012">
    <property type="entry name" value="PHOSPHOPANTETHEINE"/>
    <property type="match status" value="3"/>
</dbReference>
<dbReference type="InterPro" id="IPR036736">
    <property type="entry name" value="ACP-like_sf"/>
</dbReference>
<dbReference type="NCBIfam" id="NF003417">
    <property type="entry name" value="PRK04813.1"/>
    <property type="match status" value="3"/>
</dbReference>
<dbReference type="PANTHER" id="PTHR45398:SF1">
    <property type="entry name" value="ENZYME, PUTATIVE (JCVI)-RELATED"/>
    <property type="match status" value="1"/>
</dbReference>
<dbReference type="Pfam" id="PF00501">
    <property type="entry name" value="AMP-binding"/>
    <property type="match status" value="3"/>
</dbReference>
<dbReference type="SUPFAM" id="SSF52777">
    <property type="entry name" value="CoA-dependent acyltransferases"/>
    <property type="match status" value="10"/>
</dbReference>
<evidence type="ECO:0000259" key="4">
    <source>
        <dbReference type="PROSITE" id="PS50075"/>
    </source>
</evidence>